<feature type="non-terminal residue" evidence="1">
    <location>
        <position position="85"/>
    </location>
</feature>
<sequence>MMLNREGNGVDHPGLSDRFYTGAGVSLRCMATEFGGYSAVHPITDTIRGHISVFLLWFRKFRGAADELIVDPKSNNRISELASAN</sequence>
<dbReference type="EMBL" id="CATQJA010002710">
    <property type="protein sequence ID" value="CAJ0587908.1"/>
    <property type="molecule type" value="Genomic_DNA"/>
</dbReference>
<reference evidence="1" key="1">
    <citation type="submission" date="2023-06" db="EMBL/GenBank/DDBJ databases">
        <authorList>
            <person name="Delattre M."/>
        </authorList>
    </citation>
    <scope>NUCLEOTIDE SEQUENCE</scope>
    <source>
        <strain evidence="1">AF72</strain>
    </source>
</reference>
<evidence type="ECO:0000313" key="1">
    <source>
        <dbReference type="EMBL" id="CAJ0587908.1"/>
    </source>
</evidence>
<comment type="caution">
    <text evidence="1">The sequence shown here is derived from an EMBL/GenBank/DDBJ whole genome shotgun (WGS) entry which is preliminary data.</text>
</comment>
<evidence type="ECO:0000313" key="2">
    <source>
        <dbReference type="Proteomes" id="UP001177023"/>
    </source>
</evidence>
<gene>
    <name evidence="1" type="ORF">MSPICULIGERA_LOCUS25861</name>
</gene>
<name>A0AA36DJV2_9BILA</name>
<dbReference type="AlphaFoldDB" id="A0AA36DJV2"/>
<dbReference type="Proteomes" id="UP001177023">
    <property type="component" value="Unassembled WGS sequence"/>
</dbReference>
<proteinExistence type="predicted"/>
<accession>A0AA36DJV2</accession>
<keyword evidence="2" id="KW-1185">Reference proteome</keyword>
<protein>
    <submittedName>
        <fullName evidence="1">Uncharacterized protein</fullName>
    </submittedName>
</protein>
<organism evidence="1 2">
    <name type="scientific">Mesorhabditis spiculigera</name>
    <dbReference type="NCBI Taxonomy" id="96644"/>
    <lineage>
        <taxon>Eukaryota</taxon>
        <taxon>Metazoa</taxon>
        <taxon>Ecdysozoa</taxon>
        <taxon>Nematoda</taxon>
        <taxon>Chromadorea</taxon>
        <taxon>Rhabditida</taxon>
        <taxon>Rhabditina</taxon>
        <taxon>Rhabditomorpha</taxon>
        <taxon>Rhabditoidea</taxon>
        <taxon>Rhabditidae</taxon>
        <taxon>Mesorhabditinae</taxon>
        <taxon>Mesorhabditis</taxon>
    </lineage>
</organism>